<feature type="transmembrane region" description="Helical" evidence="1">
    <location>
        <begin position="12"/>
        <end position="29"/>
    </location>
</feature>
<dbReference type="AlphaFoldDB" id="A0AAD8AKY0"/>
<organism evidence="2 3">
    <name type="scientific">Diploptera punctata</name>
    <name type="common">Pacific beetle cockroach</name>
    <dbReference type="NCBI Taxonomy" id="6984"/>
    <lineage>
        <taxon>Eukaryota</taxon>
        <taxon>Metazoa</taxon>
        <taxon>Ecdysozoa</taxon>
        <taxon>Arthropoda</taxon>
        <taxon>Hexapoda</taxon>
        <taxon>Insecta</taxon>
        <taxon>Pterygota</taxon>
        <taxon>Neoptera</taxon>
        <taxon>Polyneoptera</taxon>
        <taxon>Dictyoptera</taxon>
        <taxon>Blattodea</taxon>
        <taxon>Blaberoidea</taxon>
        <taxon>Blaberidae</taxon>
        <taxon>Diplopterinae</taxon>
        <taxon>Diploptera</taxon>
    </lineage>
</organism>
<gene>
    <name evidence="2" type="ORF">L9F63_000913</name>
</gene>
<feature type="non-terminal residue" evidence="2">
    <location>
        <position position="71"/>
    </location>
</feature>
<comment type="caution">
    <text evidence="2">The sequence shown here is derived from an EMBL/GenBank/DDBJ whole genome shotgun (WGS) entry which is preliminary data.</text>
</comment>
<name>A0AAD8AKY0_DIPPU</name>
<accession>A0AAD8AKY0</accession>
<dbReference type="Proteomes" id="UP001233999">
    <property type="component" value="Unassembled WGS sequence"/>
</dbReference>
<keyword evidence="1" id="KW-0812">Transmembrane</keyword>
<evidence type="ECO:0000313" key="3">
    <source>
        <dbReference type="Proteomes" id="UP001233999"/>
    </source>
</evidence>
<sequence>TFVNSFEFLEEIIFFNLFCLALKIFFLGVTPGQQHHQGEPHSTITFPGMYTCSSYFNMSSVHFEALFQSFE</sequence>
<reference evidence="2" key="2">
    <citation type="submission" date="2023-05" db="EMBL/GenBank/DDBJ databases">
        <authorList>
            <person name="Fouks B."/>
        </authorList>
    </citation>
    <scope>NUCLEOTIDE SEQUENCE</scope>
    <source>
        <strain evidence="2">Stay&amp;Tobe</strain>
        <tissue evidence="2">Testes</tissue>
    </source>
</reference>
<keyword evidence="1" id="KW-0472">Membrane</keyword>
<keyword evidence="1" id="KW-1133">Transmembrane helix</keyword>
<dbReference type="EMBL" id="JASPKZ010000040">
    <property type="protein sequence ID" value="KAJ9600966.1"/>
    <property type="molecule type" value="Genomic_DNA"/>
</dbReference>
<evidence type="ECO:0000313" key="2">
    <source>
        <dbReference type="EMBL" id="KAJ9600966.1"/>
    </source>
</evidence>
<feature type="non-terminal residue" evidence="2">
    <location>
        <position position="1"/>
    </location>
</feature>
<protein>
    <submittedName>
        <fullName evidence="2">Uncharacterized protein</fullName>
    </submittedName>
</protein>
<proteinExistence type="predicted"/>
<evidence type="ECO:0000256" key="1">
    <source>
        <dbReference type="SAM" id="Phobius"/>
    </source>
</evidence>
<reference evidence="2" key="1">
    <citation type="journal article" date="2023" name="IScience">
        <title>Live-bearing cockroach genome reveals convergent evolutionary mechanisms linked to viviparity in insects and beyond.</title>
        <authorList>
            <person name="Fouks B."/>
            <person name="Harrison M.C."/>
            <person name="Mikhailova A.A."/>
            <person name="Marchal E."/>
            <person name="English S."/>
            <person name="Carruthers M."/>
            <person name="Jennings E.C."/>
            <person name="Chiamaka E.L."/>
            <person name="Frigard R.A."/>
            <person name="Pippel M."/>
            <person name="Attardo G.M."/>
            <person name="Benoit J.B."/>
            <person name="Bornberg-Bauer E."/>
            <person name="Tobe S.S."/>
        </authorList>
    </citation>
    <scope>NUCLEOTIDE SEQUENCE</scope>
    <source>
        <strain evidence="2">Stay&amp;Tobe</strain>
    </source>
</reference>
<keyword evidence="3" id="KW-1185">Reference proteome</keyword>